<keyword evidence="2" id="KW-1185">Reference proteome</keyword>
<gene>
    <name evidence="1" type="ORF">Deia_00414</name>
</gene>
<accession>A0A5B8XHA6</accession>
<protein>
    <recommendedName>
        <fullName evidence="3">Lipoprotein</fullName>
    </recommendedName>
</protein>
<evidence type="ECO:0000313" key="2">
    <source>
        <dbReference type="Proteomes" id="UP000321934"/>
    </source>
</evidence>
<organism evidence="1 2">
    <name type="scientific">Candidatus Deianiraea vastatrix</name>
    <dbReference type="NCBI Taxonomy" id="2163644"/>
    <lineage>
        <taxon>Bacteria</taxon>
        <taxon>Pseudomonadati</taxon>
        <taxon>Pseudomonadota</taxon>
        <taxon>Alphaproteobacteria</taxon>
        <taxon>Rickettsiales</taxon>
        <taxon>Candidatus Deianiraeaceae</taxon>
        <taxon>Candidatus Deianiraea</taxon>
    </lineage>
</organism>
<evidence type="ECO:0008006" key="3">
    <source>
        <dbReference type="Google" id="ProtNLM"/>
    </source>
</evidence>
<sequence length="52" mass="5984">MKQSRFIYIFLVFFMLTIVSCKKQSNITLIAKGQGGDRNGAILLQKYFPMSH</sequence>
<dbReference type="AlphaFoldDB" id="A0A5B8XHA6"/>
<dbReference type="PROSITE" id="PS51257">
    <property type="entry name" value="PROKAR_LIPOPROTEIN"/>
    <property type="match status" value="1"/>
</dbReference>
<reference evidence="1 2" key="1">
    <citation type="journal article" date="2019" name="ISME J.">
        <title>Deianiraea, an extracellular bacterium associated with the ciliate Paramecium, suggests an alternative scenario for the evolution of Rickettsiales.</title>
        <authorList>
            <person name="Castelli M."/>
            <person name="Sabaneyeva E."/>
            <person name="Lanzoni O."/>
            <person name="Lebedeva N."/>
            <person name="Floriano A.M."/>
            <person name="Gaiarsa S."/>
            <person name="Benken K."/>
            <person name="Modeo L."/>
            <person name="Bandi C."/>
            <person name="Potekhin A."/>
            <person name="Sassera D."/>
            <person name="Petroni G."/>
        </authorList>
    </citation>
    <scope>NUCLEOTIDE SEQUENCE [LARGE SCALE GENOMIC DNA]</scope>
    <source>
        <strain evidence="1">CyL4-1</strain>
    </source>
</reference>
<proteinExistence type="predicted"/>
<evidence type="ECO:0000313" key="1">
    <source>
        <dbReference type="EMBL" id="QED23217.1"/>
    </source>
</evidence>
<dbReference type="EMBL" id="CP029077">
    <property type="protein sequence ID" value="QED23217.1"/>
    <property type="molecule type" value="Genomic_DNA"/>
</dbReference>
<name>A0A5B8XHA6_9RICK</name>
<dbReference type="Proteomes" id="UP000321934">
    <property type="component" value="Chromosome"/>
</dbReference>